<dbReference type="EMBL" id="HBUE01321482">
    <property type="protein sequence ID" value="CAG6588404.1"/>
    <property type="molecule type" value="Transcribed_RNA"/>
</dbReference>
<dbReference type="EMBL" id="HBUE01099394">
    <property type="protein sequence ID" value="CAG6484513.1"/>
    <property type="molecule type" value="Transcribed_RNA"/>
</dbReference>
<dbReference type="EMBL" id="HBUE01321483">
    <property type="protein sequence ID" value="CAG6588407.1"/>
    <property type="molecule type" value="Transcribed_RNA"/>
</dbReference>
<dbReference type="EMBL" id="HBUE01099392">
    <property type="protein sequence ID" value="CAG6484510.1"/>
    <property type="molecule type" value="Transcribed_RNA"/>
</dbReference>
<protein>
    <submittedName>
        <fullName evidence="1">(northern house mosquito) hypothetical protein</fullName>
    </submittedName>
</protein>
<dbReference type="EMBL" id="HBUE01214958">
    <property type="protein sequence ID" value="CAG6536412.1"/>
    <property type="molecule type" value="Transcribed_RNA"/>
</dbReference>
<accession>A0A8D8C379</accession>
<organism evidence="1">
    <name type="scientific">Culex pipiens</name>
    <name type="common">House mosquito</name>
    <dbReference type="NCBI Taxonomy" id="7175"/>
    <lineage>
        <taxon>Eukaryota</taxon>
        <taxon>Metazoa</taxon>
        <taxon>Ecdysozoa</taxon>
        <taxon>Arthropoda</taxon>
        <taxon>Hexapoda</taxon>
        <taxon>Insecta</taxon>
        <taxon>Pterygota</taxon>
        <taxon>Neoptera</taxon>
        <taxon>Endopterygota</taxon>
        <taxon>Diptera</taxon>
        <taxon>Nematocera</taxon>
        <taxon>Culicoidea</taxon>
        <taxon>Culicidae</taxon>
        <taxon>Culicinae</taxon>
        <taxon>Culicini</taxon>
        <taxon>Culex</taxon>
        <taxon>Culex</taxon>
    </lineage>
</organism>
<sequence length="116" mass="14267">MTSHGGIRSRYDRPLLLRYPRHRPRHTPRAVASSAVTTRFRCRRLPPAHTTYRKRRYTTSSSRCRTFHCHPENFRWNSARHWRRWPGYRTRRLRQFQDFLASYRQTGEPRRNSIRS</sequence>
<dbReference type="AlphaFoldDB" id="A0A8D8C379"/>
<dbReference type="EMBL" id="HBUE01214959">
    <property type="protein sequence ID" value="CAG6536415.1"/>
    <property type="molecule type" value="Transcribed_RNA"/>
</dbReference>
<evidence type="ECO:0000313" key="1">
    <source>
        <dbReference type="EMBL" id="CAG6484510.1"/>
    </source>
</evidence>
<proteinExistence type="predicted"/>
<name>A0A8D8C379_CULPI</name>
<reference evidence="1" key="1">
    <citation type="submission" date="2021-05" db="EMBL/GenBank/DDBJ databases">
        <authorList>
            <person name="Alioto T."/>
            <person name="Alioto T."/>
            <person name="Gomez Garrido J."/>
        </authorList>
    </citation>
    <scope>NUCLEOTIDE SEQUENCE</scope>
</reference>